<dbReference type="AlphaFoldDB" id="A0A4S9D5A3"/>
<sequence>MIPRTLLPLLVCLFAHVLSVSSSPLVVERAAATCAAKDIATVKRTVADPVYFCQWWQQDTKKTSTSTKKTTTSTKKAVVTTAQKPVTTTSRKPKADNIYNQETGDLYDQEAHIDQYAEAYINKHEEAYLDKHKEIYLDEHDEACIDQHEEGYNSCIFKRKDDINEREASHIGKLKEAHDNHDEASNNQSQGFNFKHQESFDNQLKEMSKEFVCLGVNGVGTRWVLGTIGVQMNLDIRTKMQKLCRICSPKPVNIFH</sequence>
<organism evidence="2">
    <name type="scientific">Aureobasidium pullulans</name>
    <name type="common">Black yeast</name>
    <name type="synonym">Pullularia pullulans</name>
    <dbReference type="NCBI Taxonomy" id="5580"/>
    <lineage>
        <taxon>Eukaryota</taxon>
        <taxon>Fungi</taxon>
        <taxon>Dikarya</taxon>
        <taxon>Ascomycota</taxon>
        <taxon>Pezizomycotina</taxon>
        <taxon>Dothideomycetes</taxon>
        <taxon>Dothideomycetidae</taxon>
        <taxon>Dothideales</taxon>
        <taxon>Saccotheciaceae</taxon>
        <taxon>Aureobasidium</taxon>
    </lineage>
</organism>
<gene>
    <name evidence="2" type="ORF">D6D13_02020</name>
</gene>
<feature type="signal peptide" evidence="1">
    <location>
        <begin position="1"/>
        <end position="22"/>
    </location>
</feature>
<keyword evidence="1" id="KW-0732">Signal</keyword>
<protein>
    <submittedName>
        <fullName evidence="2">Uncharacterized protein</fullName>
    </submittedName>
</protein>
<dbReference type="EMBL" id="QZAS01000005">
    <property type="protein sequence ID" value="THX15451.1"/>
    <property type="molecule type" value="Genomic_DNA"/>
</dbReference>
<evidence type="ECO:0000256" key="1">
    <source>
        <dbReference type="SAM" id="SignalP"/>
    </source>
</evidence>
<reference evidence="2" key="1">
    <citation type="submission" date="2018-10" db="EMBL/GenBank/DDBJ databases">
        <title>Fifty Aureobasidium pullulans genomes reveal a recombining polyextremotolerant generalist.</title>
        <authorList>
            <person name="Gostincar C."/>
            <person name="Turk M."/>
            <person name="Zajc J."/>
            <person name="Gunde-Cimerman N."/>
        </authorList>
    </citation>
    <scope>NUCLEOTIDE SEQUENCE [LARGE SCALE GENOMIC DNA]</scope>
    <source>
        <strain evidence="2">EXF-10085</strain>
    </source>
</reference>
<evidence type="ECO:0000313" key="2">
    <source>
        <dbReference type="EMBL" id="THX15451.1"/>
    </source>
</evidence>
<accession>A0A4S9D5A3</accession>
<feature type="chain" id="PRO_5020249842" evidence="1">
    <location>
        <begin position="23"/>
        <end position="256"/>
    </location>
</feature>
<name>A0A4S9D5A3_AURPU</name>
<proteinExistence type="predicted"/>
<comment type="caution">
    <text evidence="2">The sequence shown here is derived from an EMBL/GenBank/DDBJ whole genome shotgun (WGS) entry which is preliminary data.</text>
</comment>